<keyword evidence="5" id="KW-1185">Reference proteome</keyword>
<dbReference type="eggNOG" id="COG1063">
    <property type="taxonomic scope" value="Bacteria"/>
</dbReference>
<dbReference type="Pfam" id="PF08240">
    <property type="entry name" value="ADH_N"/>
    <property type="match status" value="1"/>
</dbReference>
<dbReference type="OrthoDB" id="9773078at2"/>
<dbReference type="InterPro" id="IPR013154">
    <property type="entry name" value="ADH-like_N"/>
</dbReference>
<dbReference type="AlphaFoldDB" id="A0A0A4A571"/>
<dbReference type="Gene3D" id="3.90.180.10">
    <property type="entry name" value="Medium-chain alcohol dehydrogenases, catalytic domain"/>
    <property type="match status" value="1"/>
</dbReference>
<sequence>MKSVKITAVKEIEIFDLPAPVAAPGQALVDIAYSGICGSDMHFYLGHHPSLKPPTNFIQGHESVGIIREINGSSPKFNVGDKVAINPLVGCGECFNCLDNQPNICRVSRKVMGFRLDGTMCESLAVGTEQLIKLDAQIDMKLAAMIEPFAVGYHAVSLVHYRDLVNTPVIVSGSGTIGVMTALVLKHIHHANPLVVEKDAKRIELLQRLGFTVYASIEDVDAVNLRQRPIAFECTGYYPVLQALVAANRKPEHIVIIGQYTSGSTIGLHEIMSSEITLTSSHMYNSDDLEKSATAIRQKEIADALQQIVYPKVYDLAEAAEAFQKATSGSLDGKLKVLLGSHA</sequence>
<dbReference type="Proteomes" id="UP000030351">
    <property type="component" value="Unassembled WGS sequence"/>
</dbReference>
<reference evidence="4 5" key="1">
    <citation type="submission" date="2014-10" db="EMBL/GenBank/DDBJ databases">
        <title>Genome sequence of Erwinia typographi M043b.</title>
        <authorList>
            <person name="Chan K.-G."/>
            <person name="Tan W.-S."/>
        </authorList>
    </citation>
    <scope>NUCLEOTIDE SEQUENCE [LARGE SCALE GENOMIC DNA]</scope>
    <source>
        <strain evidence="4 5">M043b</strain>
    </source>
</reference>
<dbReference type="EMBL" id="JRUQ01000038">
    <property type="protein sequence ID" value="KGT93008.1"/>
    <property type="molecule type" value="Genomic_DNA"/>
</dbReference>
<gene>
    <name evidence="4" type="ORF">NG99_12415</name>
</gene>
<feature type="domain" description="Alcohol dehydrogenase-like N-terminal" evidence="3">
    <location>
        <begin position="24"/>
        <end position="135"/>
    </location>
</feature>
<dbReference type="RefSeq" id="WP_034893004.1">
    <property type="nucleotide sequence ID" value="NZ_JRUQ01000038.1"/>
</dbReference>
<evidence type="ECO:0000313" key="5">
    <source>
        <dbReference type="Proteomes" id="UP000030351"/>
    </source>
</evidence>
<evidence type="ECO:0000259" key="3">
    <source>
        <dbReference type="Pfam" id="PF08240"/>
    </source>
</evidence>
<dbReference type="PANTHER" id="PTHR43401:SF2">
    <property type="entry name" value="L-THREONINE 3-DEHYDROGENASE"/>
    <property type="match status" value="1"/>
</dbReference>
<dbReference type="Gene3D" id="3.40.50.720">
    <property type="entry name" value="NAD(P)-binding Rossmann-like Domain"/>
    <property type="match status" value="1"/>
</dbReference>
<keyword evidence="1" id="KW-0560">Oxidoreductase</keyword>
<dbReference type="InterPro" id="IPR036291">
    <property type="entry name" value="NAD(P)-bd_dom_sf"/>
</dbReference>
<dbReference type="InterPro" id="IPR013149">
    <property type="entry name" value="ADH-like_C"/>
</dbReference>
<evidence type="ECO:0000259" key="2">
    <source>
        <dbReference type="Pfam" id="PF00107"/>
    </source>
</evidence>
<organism evidence="4 5">
    <name type="scientific">Erwinia typographi</name>
    <dbReference type="NCBI Taxonomy" id="371042"/>
    <lineage>
        <taxon>Bacteria</taxon>
        <taxon>Pseudomonadati</taxon>
        <taxon>Pseudomonadota</taxon>
        <taxon>Gammaproteobacteria</taxon>
        <taxon>Enterobacterales</taxon>
        <taxon>Erwiniaceae</taxon>
        <taxon>Erwinia</taxon>
    </lineage>
</organism>
<evidence type="ECO:0000256" key="1">
    <source>
        <dbReference type="ARBA" id="ARBA00023002"/>
    </source>
</evidence>
<dbReference type="PANTHER" id="PTHR43401">
    <property type="entry name" value="L-THREONINE 3-DEHYDROGENASE"/>
    <property type="match status" value="1"/>
</dbReference>
<dbReference type="InterPro" id="IPR050129">
    <property type="entry name" value="Zn_alcohol_dh"/>
</dbReference>
<feature type="domain" description="Alcohol dehydrogenase-like C-terminal" evidence="2">
    <location>
        <begin position="177"/>
        <end position="292"/>
    </location>
</feature>
<dbReference type="SUPFAM" id="SSF51735">
    <property type="entry name" value="NAD(P)-binding Rossmann-fold domains"/>
    <property type="match status" value="1"/>
</dbReference>
<dbReference type="InterPro" id="IPR011032">
    <property type="entry name" value="GroES-like_sf"/>
</dbReference>
<proteinExistence type="predicted"/>
<dbReference type="STRING" id="371042.NG99_12415"/>
<dbReference type="GO" id="GO:0016491">
    <property type="term" value="F:oxidoreductase activity"/>
    <property type="evidence" value="ECO:0007669"/>
    <property type="project" value="UniProtKB-KW"/>
</dbReference>
<dbReference type="SUPFAM" id="SSF50129">
    <property type="entry name" value="GroES-like"/>
    <property type="match status" value="1"/>
</dbReference>
<protein>
    <recommendedName>
        <fullName evidence="6">Oxidoreductase</fullName>
    </recommendedName>
</protein>
<evidence type="ECO:0008006" key="6">
    <source>
        <dbReference type="Google" id="ProtNLM"/>
    </source>
</evidence>
<accession>A0A0A4A571</accession>
<dbReference type="Pfam" id="PF00107">
    <property type="entry name" value="ADH_zinc_N"/>
    <property type="match status" value="1"/>
</dbReference>
<comment type="caution">
    <text evidence="4">The sequence shown here is derived from an EMBL/GenBank/DDBJ whole genome shotgun (WGS) entry which is preliminary data.</text>
</comment>
<evidence type="ECO:0000313" key="4">
    <source>
        <dbReference type="EMBL" id="KGT93008.1"/>
    </source>
</evidence>
<name>A0A0A4A571_9GAMM</name>